<sequence length="312" mass="34987">MGKRARRYDSDGDSDGDEDPQPSSRKEMVTAAAGTAGQGQGFKNKEKVLILSTRGITYRYRHLMNDLISLIPHSKKDSKLDTKNDRGVINEVADMKSCTSVLFFEVRKRMDLYLWVAKSPDGPSAKFHVANIHTMSELKLSGNHLKGSRPVLSFHKAFDEQPHLQLLKEIFTQMFATPKRHHKSKPFFDHVLSFSVADGRIWFRNYQVVVPLDKKKVDPESVTLVEVGPRFCLNPVRIFDGAFGGRTLYENPGYVSPNAVRAALKKKVAGKYVAKVQARQARKEHTAANPMPRSELEDLFLGGGQGSEEGDE</sequence>
<dbReference type="InterPro" id="IPR026532">
    <property type="entry name" value="BRX1"/>
</dbReference>
<dbReference type="EMBL" id="HBFB01013658">
    <property type="protein sequence ID" value="CAD8676880.1"/>
    <property type="molecule type" value="Transcribed_RNA"/>
</dbReference>
<name>A0A7S0WPR7_9CHLO</name>
<dbReference type="InterPro" id="IPR007109">
    <property type="entry name" value="Brix"/>
</dbReference>
<keyword evidence="4" id="KW-0539">Nucleus</keyword>
<evidence type="ECO:0000256" key="3">
    <source>
        <dbReference type="ARBA" id="ARBA00022517"/>
    </source>
</evidence>
<dbReference type="GO" id="GO:0006364">
    <property type="term" value="P:rRNA processing"/>
    <property type="evidence" value="ECO:0007669"/>
    <property type="project" value="InterPro"/>
</dbReference>
<dbReference type="PANTHER" id="PTHR13634:SF0">
    <property type="entry name" value="RIBOSOME BIOGENESIS PROTEIN BRX1 HOMOLOG"/>
    <property type="match status" value="1"/>
</dbReference>
<feature type="region of interest" description="Disordered" evidence="5">
    <location>
        <begin position="279"/>
        <end position="312"/>
    </location>
</feature>
<proteinExistence type="inferred from homology"/>
<evidence type="ECO:0000256" key="4">
    <source>
        <dbReference type="ARBA" id="ARBA00023242"/>
    </source>
</evidence>
<feature type="region of interest" description="Disordered" evidence="5">
    <location>
        <begin position="1"/>
        <end position="39"/>
    </location>
</feature>
<dbReference type="SMART" id="SM00879">
    <property type="entry name" value="Brix"/>
    <property type="match status" value="1"/>
</dbReference>
<dbReference type="GO" id="GO:0019843">
    <property type="term" value="F:rRNA binding"/>
    <property type="evidence" value="ECO:0007669"/>
    <property type="project" value="InterPro"/>
</dbReference>
<evidence type="ECO:0000259" key="6">
    <source>
        <dbReference type="PROSITE" id="PS50833"/>
    </source>
</evidence>
<feature type="domain" description="Brix" evidence="6">
    <location>
        <begin position="46"/>
        <end position="244"/>
    </location>
</feature>
<feature type="compositionally biased region" description="Acidic residues" evidence="5">
    <location>
        <begin position="11"/>
        <end position="20"/>
    </location>
</feature>
<dbReference type="SUPFAM" id="SSF52954">
    <property type="entry name" value="Class II aaRS ABD-related"/>
    <property type="match status" value="1"/>
</dbReference>
<keyword evidence="3" id="KW-0690">Ribosome biogenesis</keyword>
<evidence type="ECO:0000256" key="2">
    <source>
        <dbReference type="ARBA" id="ARBA00006369"/>
    </source>
</evidence>
<evidence type="ECO:0000256" key="1">
    <source>
        <dbReference type="ARBA" id="ARBA00004604"/>
    </source>
</evidence>
<feature type="compositionally biased region" description="Gly residues" evidence="5">
    <location>
        <begin position="301"/>
        <end position="312"/>
    </location>
</feature>
<comment type="subcellular location">
    <subcellularLocation>
        <location evidence="1">Nucleus</location>
        <location evidence="1">Nucleolus</location>
    </subcellularLocation>
</comment>
<dbReference type="GO" id="GO:0005730">
    <property type="term" value="C:nucleolus"/>
    <property type="evidence" value="ECO:0007669"/>
    <property type="project" value="UniProtKB-SubCell"/>
</dbReference>
<accession>A0A7S0WPR7</accession>
<protein>
    <recommendedName>
        <fullName evidence="6">Brix domain-containing protein</fullName>
    </recommendedName>
</protein>
<dbReference type="Pfam" id="PF04427">
    <property type="entry name" value="Brix"/>
    <property type="match status" value="1"/>
</dbReference>
<evidence type="ECO:0000256" key="5">
    <source>
        <dbReference type="SAM" id="MobiDB-lite"/>
    </source>
</evidence>
<dbReference type="GO" id="GO:0000027">
    <property type="term" value="P:ribosomal large subunit assembly"/>
    <property type="evidence" value="ECO:0007669"/>
    <property type="project" value="TreeGrafter"/>
</dbReference>
<dbReference type="PANTHER" id="PTHR13634">
    <property type="entry name" value="RIBOSOME BIOGENESIS PROTEIN BRIX"/>
    <property type="match status" value="1"/>
</dbReference>
<evidence type="ECO:0000313" key="7">
    <source>
        <dbReference type="EMBL" id="CAD8676880.1"/>
    </source>
</evidence>
<dbReference type="PROSITE" id="PS50833">
    <property type="entry name" value="BRIX"/>
    <property type="match status" value="1"/>
</dbReference>
<comment type="similarity">
    <text evidence="2">Belongs to the BRX1 family.</text>
</comment>
<organism evidence="7">
    <name type="scientific">Chlamydomonas leiostraca</name>
    <dbReference type="NCBI Taxonomy" id="1034604"/>
    <lineage>
        <taxon>Eukaryota</taxon>
        <taxon>Viridiplantae</taxon>
        <taxon>Chlorophyta</taxon>
        <taxon>core chlorophytes</taxon>
        <taxon>Chlorophyceae</taxon>
        <taxon>CS clade</taxon>
        <taxon>Chlamydomonadales</taxon>
        <taxon>Chlamydomonadaceae</taxon>
        <taxon>Chlamydomonas</taxon>
    </lineage>
</organism>
<gene>
    <name evidence="7" type="ORF">CLEI1391_LOCUS7678</name>
</gene>
<reference evidence="7" key="1">
    <citation type="submission" date="2021-01" db="EMBL/GenBank/DDBJ databases">
        <authorList>
            <person name="Corre E."/>
            <person name="Pelletier E."/>
            <person name="Niang G."/>
            <person name="Scheremetjew M."/>
            <person name="Finn R."/>
            <person name="Kale V."/>
            <person name="Holt S."/>
            <person name="Cochrane G."/>
            <person name="Meng A."/>
            <person name="Brown T."/>
            <person name="Cohen L."/>
        </authorList>
    </citation>
    <scope>NUCLEOTIDE SEQUENCE</scope>
    <source>
        <strain evidence="7">SAG 11-49</strain>
    </source>
</reference>
<dbReference type="AlphaFoldDB" id="A0A7S0WPR7"/>